<accession>A0ABS3NF75</accession>
<dbReference type="InterPro" id="IPR016155">
    <property type="entry name" value="Mopterin_synth/thiamin_S_b"/>
</dbReference>
<dbReference type="InterPro" id="IPR003749">
    <property type="entry name" value="ThiS/MoaD-like"/>
</dbReference>
<proteinExistence type="inferred from homology"/>
<dbReference type="RefSeq" id="WP_208004796.1">
    <property type="nucleotide sequence ID" value="NZ_JAGDFX010000005.1"/>
</dbReference>
<dbReference type="GO" id="GO:0030366">
    <property type="term" value="F:molybdopterin synthase activity"/>
    <property type="evidence" value="ECO:0007669"/>
    <property type="project" value="UniProtKB-EC"/>
</dbReference>
<sequence>MTITVMFFANIREQVGQDSLTLTGEFASVSALRQHLVAKGEPWASALGQPTLLAAVNHEIVPLSTAVSSQDEVAFFPPVTGG</sequence>
<keyword evidence="4" id="KW-0808">Transferase</keyword>
<gene>
    <name evidence="4" type="primary">moaD</name>
    <name evidence="4" type="ORF">J3U76_05185</name>
</gene>
<dbReference type="InterPro" id="IPR012675">
    <property type="entry name" value="Beta-grasp_dom_sf"/>
</dbReference>
<keyword evidence="1" id="KW-0547">Nucleotide-binding</keyword>
<dbReference type="SUPFAM" id="SSF54285">
    <property type="entry name" value="MoaD/ThiS"/>
    <property type="match status" value="1"/>
</dbReference>
<name>A0ABS3NF75_9GAMM</name>
<evidence type="ECO:0000313" key="4">
    <source>
        <dbReference type="EMBL" id="MBO1519033.1"/>
    </source>
</evidence>
<dbReference type="Gene3D" id="3.10.20.30">
    <property type="match status" value="1"/>
</dbReference>
<dbReference type="NCBIfam" id="TIGR01682">
    <property type="entry name" value="moaD"/>
    <property type="match status" value="1"/>
</dbReference>
<comment type="caution">
    <text evidence="4">The sequence shown here is derived from an EMBL/GenBank/DDBJ whole genome shotgun (WGS) entry which is preliminary data.</text>
</comment>
<dbReference type="InterPro" id="IPR044672">
    <property type="entry name" value="MOCS2A"/>
</dbReference>
<reference evidence="4 5" key="1">
    <citation type="submission" date="2021-03" db="EMBL/GenBank/DDBJ databases">
        <title>Oceanisphaera sp. nov., isolated from the intestine.</title>
        <authorList>
            <person name="Zhao L.-H."/>
            <person name="Shi L.-F."/>
        </authorList>
    </citation>
    <scope>NUCLEOTIDE SEQUENCE [LARGE SCALE GENOMIC DNA]</scope>
    <source>
        <strain evidence="4 5">DM8</strain>
    </source>
</reference>
<dbReference type="PANTHER" id="PTHR33359">
    <property type="entry name" value="MOLYBDOPTERIN SYNTHASE SULFUR CARRIER SUBUNIT"/>
    <property type="match status" value="1"/>
</dbReference>
<protein>
    <recommendedName>
        <fullName evidence="3">Molybdopterin synthase sulfur carrier subunit</fullName>
    </recommendedName>
</protein>
<dbReference type="CDD" id="cd00754">
    <property type="entry name" value="Ubl_MoaD"/>
    <property type="match status" value="1"/>
</dbReference>
<evidence type="ECO:0000256" key="1">
    <source>
        <dbReference type="ARBA" id="ARBA00022741"/>
    </source>
</evidence>
<evidence type="ECO:0000256" key="3">
    <source>
        <dbReference type="ARBA" id="ARBA00024247"/>
    </source>
</evidence>
<dbReference type="PANTHER" id="PTHR33359:SF1">
    <property type="entry name" value="MOLYBDOPTERIN SYNTHASE SULFUR CARRIER SUBUNIT"/>
    <property type="match status" value="1"/>
</dbReference>
<dbReference type="EMBL" id="JAGDFX010000005">
    <property type="protein sequence ID" value="MBO1519033.1"/>
    <property type="molecule type" value="Genomic_DNA"/>
</dbReference>
<dbReference type="NCBIfam" id="NF008347">
    <property type="entry name" value="PRK11130.1"/>
    <property type="match status" value="1"/>
</dbReference>
<dbReference type="Pfam" id="PF02597">
    <property type="entry name" value="ThiS"/>
    <property type="match status" value="1"/>
</dbReference>
<dbReference type="Proteomes" id="UP000664882">
    <property type="component" value="Unassembled WGS sequence"/>
</dbReference>
<evidence type="ECO:0000256" key="2">
    <source>
        <dbReference type="ARBA" id="ARBA00024200"/>
    </source>
</evidence>
<keyword evidence="5" id="KW-1185">Reference proteome</keyword>
<evidence type="ECO:0000313" key="5">
    <source>
        <dbReference type="Proteomes" id="UP000664882"/>
    </source>
</evidence>
<organism evidence="4 5">
    <name type="scientific">Oceanisphaera pacifica</name>
    <dbReference type="NCBI Taxonomy" id="2818389"/>
    <lineage>
        <taxon>Bacteria</taxon>
        <taxon>Pseudomonadati</taxon>
        <taxon>Pseudomonadota</taxon>
        <taxon>Gammaproteobacteria</taxon>
        <taxon>Aeromonadales</taxon>
        <taxon>Aeromonadaceae</taxon>
        <taxon>Oceanisphaera</taxon>
    </lineage>
</organism>
<comment type="similarity">
    <text evidence="2">Belongs to the MoaD family.</text>
</comment>